<dbReference type="GO" id="GO:0070967">
    <property type="term" value="F:coenzyme F420 binding"/>
    <property type="evidence" value="ECO:0007669"/>
    <property type="project" value="TreeGrafter"/>
</dbReference>
<protein>
    <recommendedName>
        <fullName evidence="2">Pyridoxamine 5'-phosphate oxidase N-terminal domain-containing protein</fullName>
    </recommendedName>
</protein>
<dbReference type="AlphaFoldDB" id="A0A537JIT6"/>
<evidence type="ECO:0000313" key="3">
    <source>
        <dbReference type="EMBL" id="TMI83448.1"/>
    </source>
</evidence>
<dbReference type="Gene3D" id="2.30.110.10">
    <property type="entry name" value="Electron Transport, Fmn-binding Protein, Chain A"/>
    <property type="match status" value="1"/>
</dbReference>
<reference evidence="3 4" key="1">
    <citation type="journal article" date="2019" name="Nat. Microbiol.">
        <title>Mediterranean grassland soil C-N compound turnover is dependent on rainfall and depth, and is mediated by genomically divergent microorganisms.</title>
        <authorList>
            <person name="Diamond S."/>
            <person name="Andeer P.F."/>
            <person name="Li Z."/>
            <person name="Crits-Christoph A."/>
            <person name="Burstein D."/>
            <person name="Anantharaman K."/>
            <person name="Lane K.R."/>
            <person name="Thomas B.C."/>
            <person name="Pan C."/>
            <person name="Northen T.R."/>
            <person name="Banfield J.F."/>
        </authorList>
    </citation>
    <scope>NUCLEOTIDE SEQUENCE [LARGE SCALE GENOMIC DNA]</scope>
    <source>
        <strain evidence="3">NP_7</strain>
    </source>
</reference>
<sequence length="140" mass="15794">MRMRLRKASAKLLARERVCRVATAGKDGMPHVTPVCHVLADGKIYFAAGGNSQKVRHLTANPHLAVLVDLYTDDWSWLKGVMVQGTARLLRRGPEFRKIRTLLYQKYPHYPDESAVEESDDVIVEVTPARVASWGLEDPR</sequence>
<evidence type="ECO:0000256" key="1">
    <source>
        <dbReference type="ARBA" id="ARBA00023002"/>
    </source>
</evidence>
<dbReference type="PANTHER" id="PTHR35176:SF6">
    <property type="entry name" value="HEME OXYGENASE HI_0854-RELATED"/>
    <property type="match status" value="1"/>
</dbReference>
<dbReference type="GO" id="GO:0016627">
    <property type="term" value="F:oxidoreductase activity, acting on the CH-CH group of donors"/>
    <property type="evidence" value="ECO:0007669"/>
    <property type="project" value="TreeGrafter"/>
</dbReference>
<feature type="domain" description="Pyridoxamine 5'-phosphate oxidase N-terminal" evidence="2">
    <location>
        <begin position="6"/>
        <end position="134"/>
    </location>
</feature>
<dbReference type="SUPFAM" id="SSF50475">
    <property type="entry name" value="FMN-binding split barrel"/>
    <property type="match status" value="1"/>
</dbReference>
<keyword evidence="1" id="KW-0560">Oxidoreductase</keyword>
<organism evidence="3 4">
    <name type="scientific">Candidatus Segetimicrobium genomatis</name>
    <dbReference type="NCBI Taxonomy" id="2569760"/>
    <lineage>
        <taxon>Bacteria</taxon>
        <taxon>Bacillati</taxon>
        <taxon>Candidatus Sysuimicrobiota</taxon>
        <taxon>Candidatus Sysuimicrobiia</taxon>
        <taxon>Candidatus Sysuimicrobiales</taxon>
        <taxon>Candidatus Segetimicrobiaceae</taxon>
        <taxon>Candidatus Segetimicrobium</taxon>
    </lineage>
</organism>
<evidence type="ECO:0000313" key="4">
    <source>
        <dbReference type="Proteomes" id="UP000320048"/>
    </source>
</evidence>
<dbReference type="InterPro" id="IPR011576">
    <property type="entry name" value="Pyridox_Oxase_N"/>
</dbReference>
<gene>
    <name evidence="3" type="ORF">E6H04_02895</name>
</gene>
<accession>A0A537JIT6</accession>
<proteinExistence type="predicted"/>
<comment type="caution">
    <text evidence="3">The sequence shown here is derived from an EMBL/GenBank/DDBJ whole genome shotgun (WGS) entry which is preliminary data.</text>
</comment>
<dbReference type="InterPro" id="IPR012349">
    <property type="entry name" value="Split_barrel_FMN-bd"/>
</dbReference>
<evidence type="ECO:0000259" key="2">
    <source>
        <dbReference type="Pfam" id="PF01243"/>
    </source>
</evidence>
<dbReference type="GO" id="GO:0005829">
    <property type="term" value="C:cytosol"/>
    <property type="evidence" value="ECO:0007669"/>
    <property type="project" value="TreeGrafter"/>
</dbReference>
<dbReference type="EMBL" id="VBAO01000075">
    <property type="protein sequence ID" value="TMI83448.1"/>
    <property type="molecule type" value="Genomic_DNA"/>
</dbReference>
<dbReference type="Pfam" id="PF01243">
    <property type="entry name" value="PNPOx_N"/>
    <property type="match status" value="1"/>
</dbReference>
<name>A0A537JIT6_9BACT</name>
<dbReference type="PANTHER" id="PTHR35176">
    <property type="entry name" value="HEME OXYGENASE HI_0854-RELATED"/>
    <property type="match status" value="1"/>
</dbReference>
<dbReference type="Proteomes" id="UP000320048">
    <property type="component" value="Unassembled WGS sequence"/>
</dbReference>
<dbReference type="InterPro" id="IPR052019">
    <property type="entry name" value="F420H2_bilvrd_red/Heme_oxyg"/>
</dbReference>